<dbReference type="Gene3D" id="3.90.580.10">
    <property type="entry name" value="Zinc finger, CHC2-type domain"/>
    <property type="match status" value="1"/>
</dbReference>
<dbReference type="GO" id="GO:0003677">
    <property type="term" value="F:DNA binding"/>
    <property type="evidence" value="ECO:0007669"/>
    <property type="project" value="InterPro"/>
</dbReference>
<protein>
    <submittedName>
        <fullName evidence="2">DUF3991 domain-containing protein</fullName>
    </submittedName>
</protein>
<dbReference type="InterPro" id="IPR036977">
    <property type="entry name" value="DNA_primase_Znf_CHC2"/>
</dbReference>
<dbReference type="Gene3D" id="3.40.1360.10">
    <property type="match status" value="1"/>
</dbReference>
<feature type="domain" description="DUF3991" evidence="1">
    <location>
        <begin position="124"/>
        <end position="187"/>
    </location>
</feature>
<dbReference type="Proteomes" id="UP000532866">
    <property type="component" value="Unassembled WGS sequence"/>
</dbReference>
<proteinExistence type="predicted"/>
<name>A0A7X0WGP4_9LIST</name>
<dbReference type="Pfam" id="PF13155">
    <property type="entry name" value="Toprim_2"/>
    <property type="match status" value="1"/>
</dbReference>
<dbReference type="AlphaFoldDB" id="A0A7X0WGP4"/>
<evidence type="ECO:0000259" key="1">
    <source>
        <dbReference type="Pfam" id="PF13154"/>
    </source>
</evidence>
<gene>
    <name evidence="2" type="ORF">HB759_15990</name>
</gene>
<evidence type="ECO:0000313" key="2">
    <source>
        <dbReference type="EMBL" id="MBC1333447.1"/>
    </source>
</evidence>
<dbReference type="InterPro" id="IPR025054">
    <property type="entry name" value="DUF3991"/>
</dbReference>
<dbReference type="RefSeq" id="WP_185375143.1">
    <property type="nucleotide sequence ID" value="NZ_JAARNB010000009.1"/>
</dbReference>
<reference evidence="2 3" key="1">
    <citation type="submission" date="2020-03" db="EMBL/GenBank/DDBJ databases">
        <title>Soil Listeria distribution.</title>
        <authorList>
            <person name="Liao J."/>
            <person name="Wiedmann M."/>
        </authorList>
    </citation>
    <scope>NUCLEOTIDE SEQUENCE [LARGE SCALE GENOMIC DNA]</scope>
    <source>
        <strain evidence="2 3">FSL L7-1833</strain>
    </source>
</reference>
<dbReference type="GO" id="GO:0006260">
    <property type="term" value="P:DNA replication"/>
    <property type="evidence" value="ECO:0007669"/>
    <property type="project" value="InterPro"/>
</dbReference>
<accession>A0A7X0WGP4</accession>
<dbReference type="EMBL" id="JAAROL010000010">
    <property type="protein sequence ID" value="MBC1333447.1"/>
    <property type="molecule type" value="Genomic_DNA"/>
</dbReference>
<dbReference type="SUPFAM" id="SSF57783">
    <property type="entry name" value="Zinc beta-ribbon"/>
    <property type="match status" value="1"/>
</dbReference>
<organism evidence="2 3">
    <name type="scientific">Listeria booriae</name>
    <dbReference type="NCBI Taxonomy" id="1552123"/>
    <lineage>
        <taxon>Bacteria</taxon>
        <taxon>Bacillati</taxon>
        <taxon>Bacillota</taxon>
        <taxon>Bacilli</taxon>
        <taxon>Bacillales</taxon>
        <taxon>Listeriaceae</taxon>
        <taxon>Listeria</taxon>
    </lineage>
</organism>
<evidence type="ECO:0000313" key="3">
    <source>
        <dbReference type="Proteomes" id="UP000532866"/>
    </source>
</evidence>
<dbReference type="Pfam" id="PF13154">
    <property type="entry name" value="DUF3991"/>
    <property type="match status" value="1"/>
</dbReference>
<sequence length="463" mass="53961">MRVSKEEIEKASQVDIINYLESIGENVIEQSANHYCLDRHDSLVVNTKTNTYTWYSQPESEKMKNGNVINLVQILYGRSFVEAVKELNDPAFTRVDVIERKQQPKQPFVYKAGIESNDRSAIREYLIEERAIDPDIVEQLIEKNLVRQSLDKDVIFLWNREGKIAGADIQGTKKDFQQYKKRGTKKRILANSTSNYGFNITLGKPTKMYCFESPIDLISFWSLNKEKLNHARLVSLSGTKPQAVAQFYHHTIQTRNPELKDVYICTDNDKAGHTVVDFFRQYSLANDHGEVANVVNRIPNDLVIPEHFAETYQRSANEYSIDWRLLAAFHKAESNLGETNQHANADQVELYYSDPIEEKEDIKEIDAEERSKKLAEDIANYITEHQAFTVGAFLYERHERQAPTFVESFNDYYQHYVQDEYQLAKDIPKDWNDILVAERNKREMDYYLEQDQHQKEALFVQQG</sequence>
<comment type="caution">
    <text evidence="2">The sequence shown here is derived from an EMBL/GenBank/DDBJ whole genome shotgun (WGS) entry which is preliminary data.</text>
</comment>
<dbReference type="GO" id="GO:0008270">
    <property type="term" value="F:zinc ion binding"/>
    <property type="evidence" value="ECO:0007669"/>
    <property type="project" value="InterPro"/>
</dbReference>